<evidence type="ECO:0000256" key="1">
    <source>
        <dbReference type="PROSITE-ProRule" id="PRU00047"/>
    </source>
</evidence>
<protein>
    <recommendedName>
        <fullName evidence="2">CCHC-type domain-containing protein</fullName>
    </recommendedName>
</protein>
<dbReference type="PROSITE" id="PS50158">
    <property type="entry name" value="ZF_CCHC"/>
    <property type="match status" value="1"/>
</dbReference>
<evidence type="ECO:0000313" key="3">
    <source>
        <dbReference type="EMBL" id="KAJ8905561.1"/>
    </source>
</evidence>
<reference evidence="3 4" key="1">
    <citation type="journal article" date="2023" name="Nat. Commun.">
        <title>Origin of minicircular mitochondrial genomes in red algae.</title>
        <authorList>
            <person name="Lee Y."/>
            <person name="Cho C.H."/>
            <person name="Lee Y.M."/>
            <person name="Park S.I."/>
            <person name="Yang J.H."/>
            <person name="West J.A."/>
            <person name="Bhattacharya D."/>
            <person name="Yoon H.S."/>
        </authorList>
    </citation>
    <scope>NUCLEOTIDE SEQUENCE [LARGE SCALE GENOMIC DNA]</scope>
    <source>
        <strain evidence="3 4">CCMP1338</strain>
        <tissue evidence="3">Whole cell</tissue>
    </source>
</reference>
<dbReference type="EMBL" id="JAMWBK010000004">
    <property type="protein sequence ID" value="KAJ8905561.1"/>
    <property type="molecule type" value="Genomic_DNA"/>
</dbReference>
<dbReference type="AlphaFoldDB" id="A0AAV8UYH0"/>
<evidence type="ECO:0000259" key="2">
    <source>
        <dbReference type="PROSITE" id="PS50158"/>
    </source>
</evidence>
<dbReference type="GO" id="GO:0003676">
    <property type="term" value="F:nucleic acid binding"/>
    <property type="evidence" value="ECO:0007669"/>
    <property type="project" value="InterPro"/>
</dbReference>
<comment type="caution">
    <text evidence="3">The sequence shown here is derived from an EMBL/GenBank/DDBJ whole genome shotgun (WGS) entry which is preliminary data.</text>
</comment>
<keyword evidence="1" id="KW-0862">Zinc</keyword>
<name>A0AAV8UYH0_9RHOD</name>
<gene>
    <name evidence="3" type="ORF">NDN08_002068</name>
</gene>
<keyword evidence="4" id="KW-1185">Reference proteome</keyword>
<dbReference type="SUPFAM" id="SSF57756">
    <property type="entry name" value="Retrovirus zinc finger-like domains"/>
    <property type="match status" value="1"/>
</dbReference>
<evidence type="ECO:0000313" key="4">
    <source>
        <dbReference type="Proteomes" id="UP001157974"/>
    </source>
</evidence>
<proteinExistence type="predicted"/>
<dbReference type="GO" id="GO:0008270">
    <property type="term" value="F:zinc ion binding"/>
    <property type="evidence" value="ECO:0007669"/>
    <property type="project" value="UniProtKB-KW"/>
</dbReference>
<dbReference type="Pfam" id="PF22936">
    <property type="entry name" value="Pol_BBD"/>
    <property type="match status" value="1"/>
</dbReference>
<dbReference type="Proteomes" id="UP001157974">
    <property type="component" value="Unassembled WGS sequence"/>
</dbReference>
<sequence>MPEDDSAWEIIQPRLKEEAAIDIDPDSNAERTPTLLHMRVRESERACHKCGRGGHLPRDCKTCFGCGNVGNFKRNCHQLKQQRSKRGRQWSGHNGPKKFNASGSREKYTLLAIGGSSDKNDLLVDSGASEHIFGNREFFDNLGPVTESKVVLADREISCTHEGTVLFQVKTDVGVPKLGLLRVKYSSASQRL</sequence>
<dbReference type="Gene3D" id="4.10.60.10">
    <property type="entry name" value="Zinc finger, CCHC-type"/>
    <property type="match status" value="1"/>
</dbReference>
<accession>A0AAV8UYH0</accession>
<dbReference type="InterPro" id="IPR054722">
    <property type="entry name" value="PolX-like_BBD"/>
</dbReference>
<keyword evidence="1" id="KW-0863">Zinc-finger</keyword>
<dbReference type="InterPro" id="IPR036875">
    <property type="entry name" value="Znf_CCHC_sf"/>
</dbReference>
<organism evidence="3 4">
    <name type="scientific">Rhodosorus marinus</name>
    <dbReference type="NCBI Taxonomy" id="101924"/>
    <lineage>
        <taxon>Eukaryota</taxon>
        <taxon>Rhodophyta</taxon>
        <taxon>Stylonematophyceae</taxon>
        <taxon>Stylonematales</taxon>
        <taxon>Stylonemataceae</taxon>
        <taxon>Rhodosorus</taxon>
    </lineage>
</organism>
<keyword evidence="1" id="KW-0479">Metal-binding</keyword>
<feature type="domain" description="CCHC-type" evidence="2">
    <location>
        <begin position="47"/>
        <end position="61"/>
    </location>
</feature>
<dbReference type="InterPro" id="IPR001878">
    <property type="entry name" value="Znf_CCHC"/>
</dbReference>